<dbReference type="GeneID" id="66932922"/>
<evidence type="ECO:0000313" key="2">
    <source>
        <dbReference type="EMBL" id="GIK00910.1"/>
    </source>
</evidence>
<feature type="domain" description="DUF7600" evidence="1">
    <location>
        <begin position="104"/>
        <end position="233"/>
    </location>
</feature>
<dbReference type="Gene3D" id="2.100.10.30">
    <property type="entry name" value="Jacalin-like lectin domain"/>
    <property type="match status" value="1"/>
</dbReference>
<keyword evidence="3" id="KW-1185">Reference proteome</keyword>
<dbReference type="Pfam" id="PF24539">
    <property type="entry name" value="DUF7600"/>
    <property type="match status" value="1"/>
</dbReference>
<gene>
    <name evidence="2" type="ORF">Aspvir_004940</name>
</gene>
<evidence type="ECO:0000259" key="1">
    <source>
        <dbReference type="Pfam" id="PF24539"/>
    </source>
</evidence>
<dbReference type="RefSeq" id="XP_043124096.1">
    <property type="nucleotide sequence ID" value="XM_043268161.1"/>
</dbReference>
<proteinExistence type="predicted"/>
<dbReference type="AlphaFoldDB" id="A0A9P3F3U5"/>
<evidence type="ECO:0000313" key="3">
    <source>
        <dbReference type="Proteomes" id="UP000710440"/>
    </source>
</evidence>
<organism evidence="2 3">
    <name type="scientific">Aspergillus viridinutans</name>
    <dbReference type="NCBI Taxonomy" id="75553"/>
    <lineage>
        <taxon>Eukaryota</taxon>
        <taxon>Fungi</taxon>
        <taxon>Dikarya</taxon>
        <taxon>Ascomycota</taxon>
        <taxon>Pezizomycotina</taxon>
        <taxon>Eurotiomycetes</taxon>
        <taxon>Eurotiomycetidae</taxon>
        <taxon>Eurotiales</taxon>
        <taxon>Aspergillaceae</taxon>
        <taxon>Aspergillus</taxon>
        <taxon>Aspergillus subgen. Fumigati</taxon>
    </lineage>
</organism>
<dbReference type="InterPro" id="IPR056021">
    <property type="entry name" value="DUF7600"/>
</dbReference>
<protein>
    <recommendedName>
        <fullName evidence="1">DUF7600 domain-containing protein</fullName>
    </recommendedName>
</protein>
<sequence length="424" mass="47750">MMQSSHFWTSKIKSEECDFAFEVRELEPSKFVNSRWLYRFISIQRTGSLQNRARIWELGRCLKEILDLSEPDATTIVNNPRDPVGLDWVKLPWPIKATDTDDLEEYIEGCQILYTQRVFLSSHLRQITASCIDIEGTDYITGLKLSFDNGTSTQLGYRSRDNSSADIVDFGGFVVAAGTSGIHGLQIIDEGFEVTKWFGSNKRCPQTRMLKLEGEIVGMTASFDGFKLVSLALGRPIRRKGKLKPSLFNTALWYPGLPPDNLRMKEGAWMGQSPAKSRHNLLFWVWFGGPGGSYLQYLTGISITRFKGGFGGIEFHFSTDSVPITSRKLGFCDDKRGPDFAIDGAGGERITSVYGRLAQMPYLPALTICTNRGRKFAAIRQSFDVAKLKQLFPVEPNSILTGFYTGYREHDSPLRSFGCLWERS</sequence>
<accession>A0A9P3F3U5</accession>
<dbReference type="OrthoDB" id="5273847at2759"/>
<dbReference type="InterPro" id="IPR036404">
    <property type="entry name" value="Jacalin-like_lectin_dom_sf"/>
</dbReference>
<dbReference type="Proteomes" id="UP000710440">
    <property type="component" value="Unassembled WGS sequence"/>
</dbReference>
<dbReference type="EMBL" id="BOPL01000002">
    <property type="protein sequence ID" value="GIK00910.1"/>
    <property type="molecule type" value="Genomic_DNA"/>
</dbReference>
<comment type="caution">
    <text evidence="2">The sequence shown here is derived from an EMBL/GenBank/DDBJ whole genome shotgun (WGS) entry which is preliminary data.</text>
</comment>
<reference evidence="2 3" key="1">
    <citation type="submission" date="2021-02" db="EMBL/GenBank/DDBJ databases">
        <title>Pan-genome distribution and transcriptional activeness of fungal secondary metabolism genes in Aspergillus section Fumigati.</title>
        <authorList>
            <person name="Takahashi H."/>
            <person name="Umemura M."/>
            <person name="Ninomiya A."/>
            <person name="Kusuya Y."/>
            <person name="Urayama S."/>
            <person name="Shimizu M."/>
            <person name="Watanabe A."/>
            <person name="Kamei K."/>
            <person name="Yaguchi T."/>
            <person name="Hagiwara D."/>
        </authorList>
    </citation>
    <scope>NUCLEOTIDE SEQUENCE [LARGE SCALE GENOMIC DNA]</scope>
    <source>
        <strain evidence="2 3">IFM 47045</strain>
    </source>
</reference>
<name>A0A9P3F3U5_ASPVI</name>
<dbReference type="SUPFAM" id="SSF51101">
    <property type="entry name" value="Mannose-binding lectins"/>
    <property type="match status" value="1"/>
</dbReference>